<dbReference type="AlphaFoldDB" id="A0A3N4IVL6"/>
<dbReference type="STRING" id="1160509.A0A3N4IVL6"/>
<gene>
    <name evidence="4" type="ORF">BJ508DRAFT_322272</name>
</gene>
<evidence type="ECO:0000313" key="5">
    <source>
        <dbReference type="Proteomes" id="UP000275078"/>
    </source>
</evidence>
<keyword evidence="2" id="KW-0813">Transport</keyword>
<dbReference type="PANTHER" id="PTHR15837:SF0">
    <property type="entry name" value="RAN GUANINE NUCLEOTIDE RELEASE FACTOR"/>
    <property type="match status" value="1"/>
</dbReference>
<dbReference type="GO" id="GO:0031267">
    <property type="term" value="F:small GTPase binding"/>
    <property type="evidence" value="ECO:0007669"/>
    <property type="project" value="TreeGrafter"/>
</dbReference>
<proteinExistence type="inferred from homology"/>
<protein>
    <submittedName>
        <fullName evidence="4">Mog1p/PsbP-like protein</fullName>
    </submittedName>
</protein>
<reference evidence="4 5" key="1">
    <citation type="journal article" date="2018" name="Nat. Ecol. Evol.">
        <title>Pezizomycetes genomes reveal the molecular basis of ectomycorrhizal truffle lifestyle.</title>
        <authorList>
            <person name="Murat C."/>
            <person name="Payen T."/>
            <person name="Noel B."/>
            <person name="Kuo A."/>
            <person name="Morin E."/>
            <person name="Chen J."/>
            <person name="Kohler A."/>
            <person name="Krizsan K."/>
            <person name="Balestrini R."/>
            <person name="Da Silva C."/>
            <person name="Montanini B."/>
            <person name="Hainaut M."/>
            <person name="Levati E."/>
            <person name="Barry K.W."/>
            <person name="Belfiori B."/>
            <person name="Cichocki N."/>
            <person name="Clum A."/>
            <person name="Dockter R.B."/>
            <person name="Fauchery L."/>
            <person name="Guy J."/>
            <person name="Iotti M."/>
            <person name="Le Tacon F."/>
            <person name="Lindquist E.A."/>
            <person name="Lipzen A."/>
            <person name="Malagnac F."/>
            <person name="Mello A."/>
            <person name="Molinier V."/>
            <person name="Miyauchi S."/>
            <person name="Poulain J."/>
            <person name="Riccioni C."/>
            <person name="Rubini A."/>
            <person name="Sitrit Y."/>
            <person name="Splivallo R."/>
            <person name="Traeger S."/>
            <person name="Wang M."/>
            <person name="Zifcakova L."/>
            <person name="Wipf D."/>
            <person name="Zambonelli A."/>
            <person name="Paolocci F."/>
            <person name="Nowrousian M."/>
            <person name="Ottonello S."/>
            <person name="Baldrian P."/>
            <person name="Spatafora J.W."/>
            <person name="Henrissat B."/>
            <person name="Nagy L.G."/>
            <person name="Aury J.M."/>
            <person name="Wincker P."/>
            <person name="Grigoriev I.V."/>
            <person name="Bonfante P."/>
            <person name="Martin F.M."/>
        </authorList>
    </citation>
    <scope>NUCLEOTIDE SEQUENCE [LARGE SCALE GENOMIC DNA]</scope>
    <source>
        <strain evidence="4 5">RN42</strain>
    </source>
</reference>
<keyword evidence="5" id="KW-1185">Reference proteome</keyword>
<organism evidence="4 5">
    <name type="scientific">Ascobolus immersus RN42</name>
    <dbReference type="NCBI Taxonomy" id="1160509"/>
    <lineage>
        <taxon>Eukaryota</taxon>
        <taxon>Fungi</taxon>
        <taxon>Dikarya</taxon>
        <taxon>Ascomycota</taxon>
        <taxon>Pezizomycotina</taxon>
        <taxon>Pezizomycetes</taxon>
        <taxon>Pezizales</taxon>
        <taxon>Ascobolaceae</taxon>
        <taxon>Ascobolus</taxon>
    </lineage>
</organism>
<dbReference type="GO" id="GO:0005634">
    <property type="term" value="C:nucleus"/>
    <property type="evidence" value="ECO:0007669"/>
    <property type="project" value="TreeGrafter"/>
</dbReference>
<dbReference type="GO" id="GO:0006606">
    <property type="term" value="P:protein import into nucleus"/>
    <property type="evidence" value="ECO:0007669"/>
    <property type="project" value="TreeGrafter"/>
</dbReference>
<evidence type="ECO:0000313" key="4">
    <source>
        <dbReference type="EMBL" id="RPA85664.1"/>
    </source>
</evidence>
<dbReference type="Proteomes" id="UP000275078">
    <property type="component" value="Unassembled WGS sequence"/>
</dbReference>
<comment type="similarity">
    <text evidence="1">Belongs to the MOG1 family.</text>
</comment>
<dbReference type="OrthoDB" id="10255285at2759"/>
<evidence type="ECO:0000256" key="1">
    <source>
        <dbReference type="ARBA" id="ARBA00010307"/>
    </source>
</evidence>
<dbReference type="InterPro" id="IPR007681">
    <property type="entry name" value="Mog1"/>
</dbReference>
<dbReference type="InterPro" id="IPR016123">
    <property type="entry name" value="Mog1/PsbP_a/b/a-sand"/>
</dbReference>
<dbReference type="Pfam" id="PF04603">
    <property type="entry name" value="Mog1"/>
    <property type="match status" value="1"/>
</dbReference>
<dbReference type="EMBL" id="ML119652">
    <property type="protein sequence ID" value="RPA85664.1"/>
    <property type="molecule type" value="Genomic_DNA"/>
</dbReference>
<evidence type="ECO:0000256" key="3">
    <source>
        <dbReference type="ARBA" id="ARBA00022927"/>
    </source>
</evidence>
<dbReference type="GO" id="GO:0005085">
    <property type="term" value="F:guanyl-nucleotide exchange factor activity"/>
    <property type="evidence" value="ECO:0007669"/>
    <property type="project" value="TreeGrafter"/>
</dbReference>
<dbReference type="PANTHER" id="PTHR15837">
    <property type="entry name" value="RAN GUANINE NUCLEOTIDE RELEASE FACTOR"/>
    <property type="match status" value="1"/>
</dbReference>
<dbReference type="SUPFAM" id="SSF55724">
    <property type="entry name" value="Mog1p/PsbP-like"/>
    <property type="match status" value="1"/>
</dbReference>
<dbReference type="Gene3D" id="3.40.1000.10">
    <property type="entry name" value="Mog1/PsbP, alpha/beta/alpha sandwich"/>
    <property type="match status" value="1"/>
</dbReference>
<sequence length="205" mass="22195">MTLPTGTPTDFATRELYGGAITTTIPGSFLDASTVRPVPSNQEVFTSPTPNLPISIIFDLLEAQSGTPQEVASTHFSDIASSPFQILNVSSNTGVTPQLPKEQNNGQDFEVVSAEGTIVNEKNETGYTVVIMAIVRMVKVGTDFVVSVNIQVEGEDVQKEEWFRRPGVEGLPQGEKGDLVKVGEEVARRAIADLRVVDWGLFVEE</sequence>
<name>A0A3N4IVL6_ASCIM</name>
<evidence type="ECO:0000256" key="2">
    <source>
        <dbReference type="ARBA" id="ARBA00022448"/>
    </source>
</evidence>
<keyword evidence="3" id="KW-0653">Protein transport</keyword>
<accession>A0A3N4IVL6</accession>